<name>A0A0S1SNN0_9BACT</name>
<dbReference type="KEGG" id="prf:PeribacterA2_0499"/>
<evidence type="ECO:0000256" key="4">
    <source>
        <dbReference type="SAM" id="MobiDB-lite"/>
    </source>
</evidence>
<organism evidence="6 7">
    <name type="scientific">Candidatus Peribacter riflensis</name>
    <dbReference type="NCBI Taxonomy" id="1735162"/>
    <lineage>
        <taxon>Bacteria</taxon>
        <taxon>Candidatus Peregrinibacteriota</taxon>
        <taxon>Candidatus Peribacteria</taxon>
        <taxon>Candidatus Peribacterales</taxon>
        <taxon>Candidatus Peribacteraceae</taxon>
        <taxon>Candidatus Peribacter</taxon>
    </lineage>
</organism>
<proteinExistence type="predicted"/>
<keyword evidence="2" id="KW-0677">Repeat</keyword>
<keyword evidence="5" id="KW-1133">Transmembrane helix</keyword>
<sequence>MKESALSDLSYPMTLPSLLRRFLLPATLLVALVTVLTWEPASSPPNFRAQVTSSTTSSALSGTGSTTSSSSLSGTGSTTSSSSSSLSDPGLSSLSSALSSSQPAASSSVASSASPTSSVGIQSSAPVSSAGAQASDTPVIGLEAGLCAQVKPDPDTGQKLVYCCMDEGYVYQREASQEEYQAFLERLGELENMNARDAKAAFEAPYSGSIHQKYGWTTLCGRQIPCDVCSQDHICGNGIVEAAEKCDDGPRNSDETPDTCRLDCTLPSCGDRVIDRQKGEECDDGNFNGDLPNRCRSTCTLPLCGDRIIDSFYGETCDSGNENSDSAPNRCRSACKSPSCGDGVKDNNEECDDGNRGDGDGCSFLCYIEQRREPLDLTPLRCGNGVLEPGEECDTGAENANVPNRCRQNCYLPRCGDRIQDEGEECDDGNSARGDGCSPECSRELTLSLTNVCGNQIIDPGEECDAGRANTNIPDHCRFDCRFPTCGDYIKDTSEQCDDGNHSNGDGCTDSCFSEFCGNGTQEMGEACDDGNLVGGDGCSRTCQKEIGQAVEALTMSTQSAGTLRPAASSRGPLPVSSRSASAPLQQQTTSAPPSSSLPADVAVNVGQPEPLFVVSSSSAASQWSSTPFGAQVITFPTASVTSPSPVSPSSYYYTPQPSFAGSDALNDTGPAALSIVAMGAAAGFAWARRKRRD</sequence>
<protein>
    <submittedName>
        <fullName evidence="6">Putative lipoprotein</fullName>
    </submittedName>
</protein>
<feature type="compositionally biased region" description="Low complexity" evidence="4">
    <location>
        <begin position="51"/>
        <end position="87"/>
    </location>
</feature>
<accession>A0A0S1SNN0</accession>
<reference evidence="6 7" key="2">
    <citation type="journal article" date="2016" name="PeerJ">
        <title>Analysis of five complete genome sequences for members of the class Peribacteria in the recently recognized Peregrinibacteria bacterial phylum.</title>
        <authorList>
            <person name="Anantharaman K."/>
            <person name="Brown C.T."/>
            <person name="Burstein D."/>
            <person name="Castelle C.J."/>
            <person name="Probst A.J."/>
            <person name="Thomas B.C."/>
            <person name="Williams K.H."/>
            <person name="Banfield J.F."/>
        </authorList>
    </citation>
    <scope>NUCLEOTIDE SEQUENCE [LARGE SCALE GENOMIC DNA]</scope>
    <source>
        <strain evidence="6">RIFOXYD1_FULL_PER-ii_59_16</strain>
    </source>
</reference>
<evidence type="ECO:0000256" key="2">
    <source>
        <dbReference type="ARBA" id="ARBA00022737"/>
    </source>
</evidence>
<dbReference type="AlphaFoldDB" id="A0A0S1SNN0"/>
<dbReference type="InterPro" id="IPR011936">
    <property type="entry name" value="Myxo_disulph_rpt"/>
</dbReference>
<accession>A0A0S1SUR4</accession>
<accession>A0A0S1SBD3</accession>
<dbReference type="PANTHER" id="PTHR38934">
    <property type="entry name" value="HYPHALLY REGULATED CELL WALL PROTEIN 1"/>
    <property type="match status" value="1"/>
</dbReference>
<evidence type="ECO:0000256" key="5">
    <source>
        <dbReference type="SAM" id="Phobius"/>
    </source>
</evidence>
<feature type="region of interest" description="Disordered" evidence="4">
    <location>
        <begin position="560"/>
        <end position="602"/>
    </location>
</feature>
<accession>A0A0S1SL05</accession>
<evidence type="ECO:0000313" key="7">
    <source>
        <dbReference type="Proteomes" id="UP000069135"/>
    </source>
</evidence>
<feature type="compositionally biased region" description="Low complexity" evidence="4">
    <location>
        <begin position="106"/>
        <end position="120"/>
    </location>
</feature>
<keyword evidence="3" id="KW-1015">Disulfide bond</keyword>
<keyword evidence="5" id="KW-0812">Transmembrane</keyword>
<accession>A0A0S1SSU1</accession>
<dbReference type="PANTHER" id="PTHR38934:SF6">
    <property type="entry name" value="CHROMOSOME UNDETERMINED SCAFFOLD_176, WHOLE GENOME SHOTGUN SEQUENCE"/>
    <property type="match status" value="1"/>
</dbReference>
<dbReference type="Proteomes" id="UP000069135">
    <property type="component" value="Chromosome"/>
</dbReference>
<dbReference type="EMBL" id="CP013065">
    <property type="protein sequence ID" value="ALM13189.1"/>
    <property type="molecule type" value="Genomic_DNA"/>
</dbReference>
<dbReference type="Pfam" id="PF13948">
    <property type="entry name" value="DUF4215"/>
    <property type="match status" value="1"/>
</dbReference>
<reference evidence="7" key="1">
    <citation type="submission" date="2015-10" db="EMBL/GenBank/DDBJ databases">
        <title>Analysis of five complete genome sequences for members of the class Peribacteria in the recently recognized Peregrinibacteria bacterial phylum.</title>
        <authorList>
            <person name="Anantharaman K."/>
            <person name="Brown C.T."/>
            <person name="Burstein D."/>
            <person name="Castelle C.J."/>
            <person name="Probst A.J."/>
            <person name="Thomas B.C."/>
            <person name="Williams K.H."/>
            <person name="Banfield J.F."/>
        </authorList>
    </citation>
    <scope>NUCLEOTIDE SEQUENCE [LARGE SCALE GENOMIC DNA]</scope>
</reference>
<evidence type="ECO:0000256" key="3">
    <source>
        <dbReference type="ARBA" id="ARBA00023157"/>
    </source>
</evidence>
<keyword evidence="6" id="KW-0449">Lipoprotein</keyword>
<feature type="compositionally biased region" description="Low complexity" evidence="4">
    <location>
        <begin position="583"/>
        <end position="600"/>
    </location>
</feature>
<gene>
    <name evidence="6" type="ORF">PeribacterD1_0499</name>
</gene>
<keyword evidence="1" id="KW-0732">Signal</keyword>
<dbReference type="STRING" id="1735162.PeribacterB2_0498"/>
<evidence type="ECO:0000313" key="6">
    <source>
        <dbReference type="EMBL" id="ALM13189.1"/>
    </source>
</evidence>
<feature type="region of interest" description="Disordered" evidence="4">
    <location>
        <begin position="44"/>
        <end position="87"/>
    </location>
</feature>
<keyword evidence="5" id="KW-0472">Membrane</keyword>
<evidence type="ECO:0000256" key="1">
    <source>
        <dbReference type="ARBA" id="ARBA00022729"/>
    </source>
</evidence>
<dbReference type="NCBIfam" id="TIGR02232">
    <property type="entry name" value="myxo_disulf_rpt"/>
    <property type="match status" value="4"/>
</dbReference>
<feature type="region of interest" description="Disordered" evidence="4">
    <location>
        <begin position="106"/>
        <end position="132"/>
    </location>
</feature>
<feature type="transmembrane region" description="Helical" evidence="5">
    <location>
        <begin position="670"/>
        <end position="688"/>
    </location>
</feature>
<feature type="compositionally biased region" description="Polar residues" evidence="4">
    <location>
        <begin position="121"/>
        <end position="132"/>
    </location>
</feature>